<evidence type="ECO:0000256" key="1">
    <source>
        <dbReference type="SAM" id="Phobius"/>
    </source>
</evidence>
<dbReference type="Proteomes" id="UP000002376">
    <property type="component" value="Chromosome"/>
</dbReference>
<dbReference type="OrthoDB" id="86131at2157"/>
<keyword evidence="1" id="KW-0472">Membrane</keyword>
<accession>D5U0I5</accession>
<name>D5U0I5_THEAM</name>
<feature type="transmembrane region" description="Helical" evidence="1">
    <location>
        <begin position="109"/>
        <end position="131"/>
    </location>
</feature>
<evidence type="ECO:0000313" key="3">
    <source>
        <dbReference type="Proteomes" id="UP000002376"/>
    </source>
</evidence>
<reference key="3">
    <citation type="submission" date="2010-02" db="EMBL/GenBank/DDBJ databases">
        <title>Complete genome sequence of Thermosphaera aggregans type strain (M11TL).</title>
        <authorList>
            <consortium name="US DOE Joint Genome Institute (JGI-PGF)"/>
            <person name="Spring S."/>
            <person name="Lapidus A."/>
            <person name="Munk C."/>
            <person name="Schroeder M."/>
            <person name="Glavina Del Rio T."/>
            <person name="Tice H."/>
            <person name="Copeland A."/>
            <person name="Cheng J.-F."/>
            <person name="Lucas S."/>
            <person name="Chen F."/>
            <person name="Nolan M."/>
            <person name="Bruce D."/>
            <person name="Goodwin L."/>
            <person name="Pitluck S."/>
            <person name="Ivanova N."/>
            <person name="Mavromatis K."/>
            <person name="Ovchinnikova G."/>
            <person name="Pati A."/>
            <person name="Chen A."/>
            <person name="Palaniappan K."/>
            <person name="Land M."/>
            <person name="Hauser L."/>
            <person name="Chang Y.-J."/>
            <person name="Jeffries C.C."/>
            <person name="Brettin T."/>
            <person name="Detter J.C."/>
            <person name="Tapia R."/>
            <person name="Han C."/>
            <person name="Chain P."/>
            <person name="Heimerl T."/>
            <person name="Weik F."/>
            <person name="Goker M."/>
            <person name="Rachel R."/>
            <person name="Bristow J."/>
            <person name="Eisen J.A."/>
            <person name="Markowitz V."/>
            <person name="Hugenholtz P."/>
            <person name="Kyrpides N.C."/>
            <person name="Klenk H.-P."/>
        </authorList>
    </citation>
    <scope>NUCLEOTIDE SEQUENCE</scope>
    <source>
        <strain>DSM 11486</strain>
    </source>
</reference>
<sequence length="195" mass="21860">MDLDELLSFTVASLSIGFVFASNQLYRLNVTPFIIMFLIAVASVISHEVAHRQVARVLNCYSRFVLHPVGLLITLASSLPFVPIKFIMPGVTVIMPRTYDHLELRRIEGVTSVAGPVVNIILATLGFLLINLYSTVLDSYLGYAYYLVYVNAWIALFNLLPIPPLDGSKVFKWNPVVYLLSLGVSIWLFLMMAIY</sequence>
<feature type="transmembrane region" description="Helical" evidence="1">
    <location>
        <begin position="175"/>
        <end position="194"/>
    </location>
</feature>
<proteinExistence type="predicted"/>
<dbReference type="AlphaFoldDB" id="D5U0I5"/>
<feature type="transmembrane region" description="Helical" evidence="1">
    <location>
        <begin position="6"/>
        <end position="21"/>
    </location>
</feature>
<feature type="transmembrane region" description="Helical" evidence="1">
    <location>
        <begin position="143"/>
        <end position="163"/>
    </location>
</feature>
<dbReference type="RefSeq" id="WP_013129228.1">
    <property type="nucleotide sequence ID" value="NC_014160.1"/>
</dbReference>
<dbReference type="KEGG" id="tag:Tagg_0360"/>
<dbReference type="HOGENOM" id="CLU_099718_0_0_2"/>
<gene>
    <name evidence="2" type="ordered locus">Tagg_0360</name>
</gene>
<dbReference type="STRING" id="633148.Tagg_0360"/>
<dbReference type="PANTHER" id="PTHR35864:SF1">
    <property type="entry name" value="ZINC METALLOPROTEASE YWHC-RELATED"/>
    <property type="match status" value="1"/>
</dbReference>
<dbReference type="GeneID" id="9165373"/>
<keyword evidence="3" id="KW-1185">Reference proteome</keyword>
<dbReference type="PANTHER" id="PTHR35864">
    <property type="entry name" value="ZINC METALLOPROTEASE MJ0611-RELATED"/>
    <property type="match status" value="1"/>
</dbReference>
<organism evidence="2 3">
    <name type="scientific">Thermosphaera aggregans (strain DSM 11486 / M11TL)</name>
    <dbReference type="NCBI Taxonomy" id="633148"/>
    <lineage>
        <taxon>Archaea</taxon>
        <taxon>Thermoproteota</taxon>
        <taxon>Thermoprotei</taxon>
        <taxon>Desulfurococcales</taxon>
        <taxon>Desulfurococcaceae</taxon>
        <taxon>Thermosphaera</taxon>
    </lineage>
</organism>
<reference evidence="2 3" key="1">
    <citation type="journal article" date="2010" name="Stand. Genomic Sci.">
        <title>Complete genome sequence of Thermosphaera aggregans type strain (M11TL).</title>
        <authorList>
            <person name="Spring S."/>
            <person name="Rachel R."/>
            <person name="Lapidus A."/>
            <person name="Davenport K."/>
            <person name="Tice H."/>
            <person name="Copeland A."/>
            <person name="Cheng J.F."/>
            <person name="Lucas S."/>
            <person name="Chen F."/>
            <person name="Nolan M."/>
            <person name="Bruce D."/>
            <person name="Goodwin L."/>
            <person name="Pitluck S."/>
            <person name="Ivanova N."/>
            <person name="Mavromatis K."/>
            <person name="Ovchinnikova G."/>
            <person name="Pati A."/>
            <person name="Chen A."/>
            <person name="Palaniappan K."/>
            <person name="Land M."/>
            <person name="Hauser L."/>
            <person name="Chang Y.J."/>
            <person name="Jeffries C.C."/>
            <person name="Brettin T."/>
            <person name="Detter J.C."/>
            <person name="Tapia R."/>
            <person name="Han C."/>
            <person name="Heimerl T."/>
            <person name="Weikl F."/>
            <person name="Brambilla E."/>
            <person name="Goker M."/>
            <person name="Bristow J."/>
            <person name="Eisen J.A."/>
            <person name="Markowitz V."/>
            <person name="Hugenholtz P."/>
            <person name="Kyrpides N.C."/>
            <person name="Klenk H.P."/>
        </authorList>
    </citation>
    <scope>NUCLEOTIDE SEQUENCE [LARGE SCALE GENOMIC DNA]</scope>
    <source>
        <strain evidence="3">DSM 11486 / M11TL</strain>
    </source>
</reference>
<feature type="transmembrane region" description="Helical" evidence="1">
    <location>
        <begin position="28"/>
        <end position="45"/>
    </location>
</feature>
<feature type="transmembrane region" description="Helical" evidence="1">
    <location>
        <begin position="65"/>
        <end position="88"/>
    </location>
</feature>
<reference evidence="3" key="2">
    <citation type="journal article" date="2010" name="Stand. Genomic Sci.">
        <title>Complete genome sequence of Thermosphaera aggregans type strain (M11TLT).</title>
        <authorList>
            <person name="Spring S."/>
            <person name="Rachel R."/>
            <person name="Lapidus A."/>
            <person name="Davenport K."/>
            <person name="Tice H."/>
            <person name="Copeland A."/>
            <person name="Cheng J.-F."/>
            <person name="Lucas S."/>
            <person name="Chen F."/>
            <person name="Nolan M."/>
            <person name="Bruce D."/>
            <person name="Goodwin L."/>
            <person name="Pitluck S."/>
            <person name="Ivanova N."/>
            <person name="Mavromatis K."/>
            <person name="Ovchinnikova G."/>
            <person name="Pati A."/>
            <person name="Chen A."/>
            <person name="Palaniappan K."/>
            <person name="Land M."/>
            <person name="Hauser L."/>
            <person name="Chang Y.-J."/>
            <person name="Jeffries C.C."/>
            <person name="Brettin T."/>
            <person name="Detter J.C."/>
            <person name="Tapia R."/>
            <person name="Han C."/>
            <person name="Heimerl T."/>
            <person name="Weikl F."/>
            <person name="Brambilla E."/>
            <person name="Goker M."/>
            <person name="Bristow J."/>
            <person name="Eisen J.A."/>
            <person name="Markowitz V."/>
            <person name="Hugenholtz P."/>
            <person name="Kyrpides N.C."/>
            <person name="Klenk H.-P."/>
        </authorList>
    </citation>
    <scope>NUCLEOTIDE SEQUENCE [LARGE SCALE GENOMIC DNA]</scope>
    <source>
        <strain evidence="3">DSM 11486 / M11TL</strain>
    </source>
</reference>
<protein>
    <submittedName>
        <fullName evidence="2">Peptidase M50</fullName>
    </submittedName>
</protein>
<keyword evidence="1" id="KW-0812">Transmembrane</keyword>
<dbReference type="InterPro" id="IPR052348">
    <property type="entry name" value="Metallopeptidase_M50B"/>
</dbReference>
<dbReference type="EMBL" id="CP001939">
    <property type="protein sequence ID" value="ADG90635.1"/>
    <property type="molecule type" value="Genomic_DNA"/>
</dbReference>
<keyword evidence="1" id="KW-1133">Transmembrane helix</keyword>
<evidence type="ECO:0000313" key="2">
    <source>
        <dbReference type="EMBL" id="ADG90635.1"/>
    </source>
</evidence>
<dbReference type="eggNOG" id="arCOG00614">
    <property type="taxonomic scope" value="Archaea"/>
</dbReference>